<gene>
    <name evidence="2" type="primary">ISD11</name>
    <name evidence="3" type="ORF">PBNK65E_000426400</name>
    <name evidence="2" type="ORF">PBNK65NY_000425600</name>
    <name evidence="5" type="ORF">PBSP11A_000426000</name>
    <name evidence="4" type="ORF">PBSP11RLL_000425600</name>
</gene>
<accession>A0A1C6YRR9</accession>
<evidence type="ECO:0000259" key="1">
    <source>
        <dbReference type="Pfam" id="PF05347"/>
    </source>
</evidence>
<dbReference type="Proteomes" id="UP000219974">
    <property type="component" value="Chromosome 14"/>
</dbReference>
<dbReference type="PANTHER" id="PTHR13166">
    <property type="entry name" value="PROTEIN C6ORF149"/>
    <property type="match status" value="1"/>
</dbReference>
<dbReference type="Proteomes" id="UP000219860">
    <property type="component" value="Chromosome 14"/>
</dbReference>
<organism evidence="2 9">
    <name type="scientific">Plasmodium berghei</name>
    <dbReference type="NCBI Taxonomy" id="5821"/>
    <lineage>
        <taxon>Eukaryota</taxon>
        <taxon>Sar</taxon>
        <taxon>Alveolata</taxon>
        <taxon>Apicomplexa</taxon>
        <taxon>Aconoidasida</taxon>
        <taxon>Haemosporida</taxon>
        <taxon>Plasmodiidae</taxon>
        <taxon>Plasmodium</taxon>
        <taxon>Plasmodium (Vinckeia)</taxon>
    </lineage>
</organism>
<dbReference type="EMBL" id="LT608150">
    <property type="protein sequence ID" value="SCM26076.1"/>
    <property type="molecule type" value="Genomic_DNA"/>
</dbReference>
<dbReference type="Proteomes" id="UP000516480">
    <property type="component" value="Chromosome 14"/>
</dbReference>
<dbReference type="AlphaFoldDB" id="A0A1C6YRR9"/>
<evidence type="ECO:0000313" key="6">
    <source>
        <dbReference type="Proteomes" id="UP000219860"/>
    </source>
</evidence>
<feature type="domain" description="Complex 1 LYR protein" evidence="1">
    <location>
        <begin position="10"/>
        <end position="67"/>
    </location>
</feature>
<sequence length="98" mass="11910">MKMNQVKKIKLLYRQILSEASKFENISYNVYFTNKAKESFREFFSNTNYDSEQLKVFENEYNDYLSMLKRQTNDEIKFMANLNEIVMVDHKKEKGVWI</sequence>
<dbReference type="GO" id="GO:1990221">
    <property type="term" value="C:L-cysteine desulfurase complex"/>
    <property type="evidence" value="ECO:0007669"/>
    <property type="project" value="TreeGrafter"/>
</dbReference>
<dbReference type="GO" id="GO:0016226">
    <property type="term" value="P:iron-sulfur cluster assembly"/>
    <property type="evidence" value="ECO:0007669"/>
    <property type="project" value="TreeGrafter"/>
</dbReference>
<dbReference type="VEuPathDB" id="PlasmoDB:PBANKA_1409500"/>
<dbReference type="EMBL" id="LT608278">
    <property type="protein sequence ID" value="SCO62463.1"/>
    <property type="molecule type" value="Genomic_DNA"/>
</dbReference>
<dbReference type="PANTHER" id="PTHR13166:SF7">
    <property type="entry name" value="LYR MOTIF-CONTAINING PROTEIN 4"/>
    <property type="match status" value="1"/>
</dbReference>
<dbReference type="EMBL" id="LT608262">
    <property type="protein sequence ID" value="SCO64021.1"/>
    <property type="molecule type" value="Genomic_DNA"/>
</dbReference>
<evidence type="ECO:0000313" key="2">
    <source>
        <dbReference type="EMBL" id="SCM26076.1"/>
    </source>
</evidence>
<dbReference type="OrthoDB" id="275715at2759"/>
<protein>
    <submittedName>
        <fullName evidence="2">Protein ISD11, putative</fullName>
    </submittedName>
</protein>
<reference evidence="6 7" key="1">
    <citation type="submission" date="2016-08" db="EMBL/GenBank/DDBJ databases">
        <authorList>
            <consortium name="Pathogen Informatics"/>
        </authorList>
    </citation>
    <scope>NUCLEOTIDE SEQUENCE [LARGE SCALE GENOMIC DNA]</scope>
    <source>
        <strain evidence="2 9">NK65 ny</strain>
        <strain evidence="3 8">NK65e</strain>
        <strain evidence="5 6">SP11 Antwerpcl1</strain>
        <strain evidence="4 7">SP11 RLL</strain>
    </source>
</reference>
<dbReference type="InterPro" id="IPR008011">
    <property type="entry name" value="Complex1_LYR_dom"/>
</dbReference>
<name>A0A1C6YRR9_PLABE</name>
<dbReference type="Proteomes" id="UP000220214">
    <property type="component" value="Chromosome 14"/>
</dbReference>
<evidence type="ECO:0000313" key="3">
    <source>
        <dbReference type="EMBL" id="SCN28265.1"/>
    </source>
</evidence>
<evidence type="ECO:0000313" key="7">
    <source>
        <dbReference type="Proteomes" id="UP000219974"/>
    </source>
</evidence>
<dbReference type="GO" id="GO:0005739">
    <property type="term" value="C:mitochondrion"/>
    <property type="evidence" value="ECO:0007669"/>
    <property type="project" value="TreeGrafter"/>
</dbReference>
<dbReference type="Pfam" id="PF05347">
    <property type="entry name" value="Complex1_LYR"/>
    <property type="match status" value="1"/>
</dbReference>
<dbReference type="InterPro" id="IPR051522">
    <property type="entry name" value="ISC_assembly_LYR"/>
</dbReference>
<evidence type="ECO:0000313" key="9">
    <source>
        <dbReference type="Proteomes" id="UP000516480"/>
    </source>
</evidence>
<evidence type="ECO:0000313" key="5">
    <source>
        <dbReference type="EMBL" id="SCO64021.1"/>
    </source>
</evidence>
<evidence type="ECO:0000313" key="8">
    <source>
        <dbReference type="Proteomes" id="UP000220214"/>
    </source>
</evidence>
<dbReference type="EMBL" id="LT614640">
    <property type="protein sequence ID" value="SCN28265.1"/>
    <property type="molecule type" value="Genomic_DNA"/>
</dbReference>
<proteinExistence type="predicted"/>
<evidence type="ECO:0000313" key="4">
    <source>
        <dbReference type="EMBL" id="SCO62463.1"/>
    </source>
</evidence>